<reference evidence="2" key="1">
    <citation type="submission" date="2021-01" db="EMBL/GenBank/DDBJ databases">
        <title>Whole genome shotgun sequence of Actinoplanes tereljensis NBRC 105297.</title>
        <authorList>
            <person name="Komaki H."/>
            <person name="Tamura T."/>
        </authorList>
    </citation>
    <scope>NUCLEOTIDE SEQUENCE</scope>
    <source>
        <strain evidence="2">NBRC 105297</strain>
    </source>
</reference>
<dbReference type="Proteomes" id="UP000623608">
    <property type="component" value="Unassembled WGS sequence"/>
</dbReference>
<protein>
    <submittedName>
        <fullName evidence="2">Uncharacterized protein</fullName>
    </submittedName>
</protein>
<feature type="region of interest" description="Disordered" evidence="1">
    <location>
        <begin position="1"/>
        <end position="69"/>
    </location>
</feature>
<feature type="compositionally biased region" description="Basic and acidic residues" evidence="1">
    <location>
        <begin position="1"/>
        <end position="34"/>
    </location>
</feature>
<organism evidence="2 3">
    <name type="scientific">Paractinoplanes tereljensis</name>
    <dbReference type="NCBI Taxonomy" id="571912"/>
    <lineage>
        <taxon>Bacteria</taxon>
        <taxon>Bacillati</taxon>
        <taxon>Actinomycetota</taxon>
        <taxon>Actinomycetes</taxon>
        <taxon>Micromonosporales</taxon>
        <taxon>Micromonosporaceae</taxon>
        <taxon>Paractinoplanes</taxon>
    </lineage>
</organism>
<proteinExistence type="predicted"/>
<accession>A0A919NIK8</accession>
<evidence type="ECO:0000256" key="1">
    <source>
        <dbReference type="SAM" id="MobiDB-lite"/>
    </source>
</evidence>
<evidence type="ECO:0000313" key="2">
    <source>
        <dbReference type="EMBL" id="GIF19366.1"/>
    </source>
</evidence>
<comment type="caution">
    <text evidence="2">The sequence shown here is derived from an EMBL/GenBank/DDBJ whole genome shotgun (WGS) entry which is preliminary data.</text>
</comment>
<dbReference type="AlphaFoldDB" id="A0A919NIK8"/>
<keyword evidence="3" id="KW-1185">Reference proteome</keyword>
<feature type="compositionally biased region" description="Gly residues" evidence="1">
    <location>
        <begin position="58"/>
        <end position="69"/>
    </location>
</feature>
<gene>
    <name evidence="2" type="ORF">Ate02nite_20960</name>
</gene>
<evidence type="ECO:0000313" key="3">
    <source>
        <dbReference type="Proteomes" id="UP000623608"/>
    </source>
</evidence>
<name>A0A919NIK8_9ACTN</name>
<dbReference type="EMBL" id="BOMY01000013">
    <property type="protein sequence ID" value="GIF19366.1"/>
    <property type="molecule type" value="Genomic_DNA"/>
</dbReference>
<sequence>MRQDGPEGRIEQKAQTAETKEYDERDANRQHRDTQMLGQTGRDAGNDPVVTWPVQPAGGWGYRGADGSS</sequence>